<dbReference type="InterPro" id="IPR003115">
    <property type="entry name" value="ParB_N"/>
</dbReference>
<evidence type="ECO:0000313" key="2">
    <source>
        <dbReference type="EMBL" id="QTP55665.1"/>
    </source>
</evidence>
<reference evidence="2 3" key="1">
    <citation type="journal article" date="2021" name="Front. Microbiol.">
        <title>Aerobic Denitrification and Heterotrophic Sulfur Oxidation in the Genus Halomonas Revealed by Six Novel Species Characterizations and Genome-Based Analysis.</title>
        <authorList>
            <person name="Wang L."/>
            <person name="Shao Z."/>
        </authorList>
    </citation>
    <scope>NUCLEOTIDE SEQUENCE [LARGE SCALE GENOMIC DNA]</scope>
    <source>
        <strain evidence="2 3">MCCC 1A11059</strain>
    </source>
</reference>
<dbReference type="EMBL" id="CP053381">
    <property type="protein sequence ID" value="QTP55665.1"/>
    <property type="molecule type" value="Genomic_DNA"/>
</dbReference>
<dbReference type="InterPro" id="IPR036086">
    <property type="entry name" value="ParB/Sulfiredoxin_sf"/>
</dbReference>
<organism evidence="2 3">
    <name type="scientific">Billgrantia sulfidoxydans</name>
    <dbReference type="NCBI Taxonomy" id="2733484"/>
    <lineage>
        <taxon>Bacteria</taxon>
        <taxon>Pseudomonadati</taxon>
        <taxon>Pseudomonadota</taxon>
        <taxon>Gammaproteobacteria</taxon>
        <taxon>Oceanospirillales</taxon>
        <taxon>Halomonadaceae</taxon>
        <taxon>Billgrantia</taxon>
    </lineage>
</organism>
<evidence type="ECO:0000313" key="3">
    <source>
        <dbReference type="Proteomes" id="UP000671868"/>
    </source>
</evidence>
<dbReference type="Gene3D" id="3.90.1530.10">
    <property type="entry name" value="Conserved hypothetical protein from pyrococcus furiosus pfu- 392566-001, ParB domain"/>
    <property type="match status" value="1"/>
</dbReference>
<dbReference type="RefSeq" id="WP_209537672.1">
    <property type="nucleotide sequence ID" value="NZ_CP053381.1"/>
</dbReference>
<accession>A0ABX7W7D5</accession>
<name>A0ABX7W7D5_9GAMM</name>
<gene>
    <name evidence="2" type="ORF">HNO51_13840</name>
</gene>
<proteinExistence type="predicted"/>
<protein>
    <submittedName>
        <fullName evidence="2">ParB N-terminal domain-containing protein</fullName>
    </submittedName>
</protein>
<sequence>MDRTMKTESQPKRATISLTHLTLSDDFQVRRKLDQPTISRYENALKSGASLPPVTVAKVDGVFILVDGYHRVAARERLGETVIEAEVIETTREGALGMAAMANLSHGLPLKNSEIREVFRMYIKARKHIMGRGKLKSYRVIGQELGKPKSTILNWMRKDFPRIAQRYGGNEEFTGDGGLQEMDTRSSPALKAGLEKIAEFREAYRSITCPEAKRELAKAFTDTARDLLGDGWHEVSEDF</sequence>
<dbReference type="SUPFAM" id="SSF110849">
    <property type="entry name" value="ParB/Sulfiredoxin"/>
    <property type="match status" value="1"/>
</dbReference>
<keyword evidence="3" id="KW-1185">Reference proteome</keyword>
<dbReference type="Proteomes" id="UP000671868">
    <property type="component" value="Chromosome"/>
</dbReference>
<feature type="domain" description="ParB-like N-terminal" evidence="1">
    <location>
        <begin position="14"/>
        <end position="104"/>
    </location>
</feature>
<dbReference type="SMART" id="SM00470">
    <property type="entry name" value="ParB"/>
    <property type="match status" value="1"/>
</dbReference>
<evidence type="ECO:0000259" key="1">
    <source>
        <dbReference type="SMART" id="SM00470"/>
    </source>
</evidence>
<dbReference type="Pfam" id="PF02195">
    <property type="entry name" value="ParB_N"/>
    <property type="match status" value="1"/>
</dbReference>